<feature type="chain" id="PRO_5046489242" description="Outer membrane protein beta-barrel domain-containing protein" evidence="1">
    <location>
        <begin position="23"/>
        <end position="309"/>
    </location>
</feature>
<keyword evidence="3" id="KW-1185">Reference proteome</keyword>
<evidence type="ECO:0000313" key="3">
    <source>
        <dbReference type="Proteomes" id="UP001440612"/>
    </source>
</evidence>
<accession>A0ABZ3IDV4</accession>
<organism evidence="2 3">
    <name type="scientific">Yoonia phaeophyticola</name>
    <dbReference type="NCBI Taxonomy" id="3137369"/>
    <lineage>
        <taxon>Bacteria</taxon>
        <taxon>Pseudomonadati</taxon>
        <taxon>Pseudomonadota</taxon>
        <taxon>Alphaproteobacteria</taxon>
        <taxon>Rhodobacterales</taxon>
        <taxon>Paracoccaceae</taxon>
        <taxon>Yoonia</taxon>
    </lineage>
</organism>
<feature type="signal peptide" evidence="1">
    <location>
        <begin position="1"/>
        <end position="22"/>
    </location>
</feature>
<dbReference type="Proteomes" id="UP001440612">
    <property type="component" value="Chromosome"/>
</dbReference>
<protein>
    <recommendedName>
        <fullName evidence="4">Outer membrane protein beta-barrel domain-containing protein</fullName>
    </recommendedName>
</protein>
<dbReference type="EMBL" id="CP150951">
    <property type="protein sequence ID" value="XFO63032.1"/>
    <property type="molecule type" value="Genomic_DNA"/>
</dbReference>
<dbReference type="RefSeq" id="WP_373636754.1">
    <property type="nucleotide sequence ID" value="NZ_CP150951.2"/>
</dbReference>
<gene>
    <name evidence="2" type="ORF">AABB29_20510</name>
</gene>
<reference evidence="3" key="1">
    <citation type="submission" date="2024-04" db="EMBL/GenBank/DDBJ databases">
        <title>Phylogenomic analyses of a clade within the roseobacter group suggest taxonomic reassignments of species of the genera Aestuariivita, Citreicella, Loktanella, Nautella, Pelagibaca, Ruegeria, Thalassobius, Thiobacimonas and Tropicibacter, and the proposal o.</title>
        <authorList>
            <person name="Jeon C.O."/>
        </authorList>
    </citation>
    <scope>NUCLEOTIDE SEQUENCE [LARGE SCALE GENOMIC DNA]</scope>
    <source>
        <strain evidence="3">BS5-3</strain>
    </source>
</reference>
<evidence type="ECO:0008006" key="4">
    <source>
        <dbReference type="Google" id="ProtNLM"/>
    </source>
</evidence>
<sequence length="309" mass="33342">MSYRLVTLSLAATIVLPQFASADELTLRGGIASGFEQEYVYALDEADGTTPISTDYGLGGMASATYRMDDVYNNFGLDLSLQFGVLSGNDDSGDPLDNSCYITTYLGLLDDCQDRADTENMTAYADVSALGRYALGSGQTELLAGLSYLALKNEVDAEYLYPGGFENFVSRDTEFSGLGLKIGARHQIPLQNGMTVQIEGFVAQYRGDRTMDINDLETSSGSFNDEQDASYEDTIDVTTFELTPSVMMNAAWAGDGATMEFGLSYKLLSGIIDTRNVVEHGNILAFDEGDEFADVSSTSIFAGLTIPLQ</sequence>
<keyword evidence="1" id="KW-0732">Signal</keyword>
<name>A0ABZ3IDV4_9RHOB</name>
<proteinExistence type="predicted"/>
<evidence type="ECO:0000256" key="1">
    <source>
        <dbReference type="SAM" id="SignalP"/>
    </source>
</evidence>
<evidence type="ECO:0000313" key="2">
    <source>
        <dbReference type="EMBL" id="XFO63032.1"/>
    </source>
</evidence>